<feature type="signal peptide" evidence="1">
    <location>
        <begin position="1"/>
        <end position="24"/>
    </location>
</feature>
<evidence type="ECO:0000313" key="2">
    <source>
        <dbReference type="EMBL" id="BDW91798.1"/>
    </source>
</evidence>
<proteinExistence type="predicted"/>
<accession>A0AA48HGH0</accession>
<keyword evidence="3" id="KW-1185">Reference proteome</keyword>
<dbReference type="AlphaFoldDB" id="A0AA48HGH0"/>
<feature type="chain" id="PRO_5041332563" evidence="1">
    <location>
        <begin position="25"/>
        <end position="185"/>
    </location>
</feature>
<dbReference type="RefSeq" id="WP_224837409.1">
    <property type="nucleotide sequence ID" value="NZ_AP027268.1"/>
</dbReference>
<sequence>MKKLRYLLALVTLFAFQFTLVSCTEEQNFDQIEDLSLTPTLSTGIFYLESDEASINQAGPFNSFYFQEVNFDAFNEEYVSERLLEGTILYELENTTSKQLRVTIDFLSEDGQVLDTEVFNVPANTTDIITRDVYYGPGGKSLDILINTSGLRISGNNLSDSTSVSSNENPKVILRSGAEFEFELL</sequence>
<keyword evidence="1" id="KW-0732">Signal</keyword>
<protein>
    <submittedName>
        <fullName evidence="2">Uncharacterized protein</fullName>
    </submittedName>
</protein>
<dbReference type="EMBL" id="AP027268">
    <property type="protein sequence ID" value="BDW91798.1"/>
    <property type="molecule type" value="Genomic_DNA"/>
</dbReference>
<dbReference type="PROSITE" id="PS51257">
    <property type="entry name" value="PROKAR_LIPOPROTEIN"/>
    <property type="match status" value="1"/>
</dbReference>
<reference evidence="2 3" key="1">
    <citation type="submission" date="2023-01" db="EMBL/GenBank/DDBJ databases">
        <title>Complete genome sequence of Muricauda aquimarina strain IFOP_LL357.</title>
        <authorList>
            <person name="Gajardo G."/>
            <person name="Ueki S."/>
            <person name="Maruyama F."/>
        </authorList>
    </citation>
    <scope>NUCLEOTIDE SEQUENCE [LARGE SCALE GENOMIC DNA]</scope>
    <source>
        <strain evidence="2 3">IFOP_LL357</strain>
    </source>
</reference>
<organism evidence="2 3">
    <name type="scientific">Flagellimonas marinaquae</name>
    <dbReference type="NCBI Taxonomy" id="254955"/>
    <lineage>
        <taxon>Bacteria</taxon>
        <taxon>Pseudomonadati</taxon>
        <taxon>Bacteroidota</taxon>
        <taxon>Flavobacteriia</taxon>
        <taxon>Flavobacteriales</taxon>
        <taxon>Flavobacteriaceae</taxon>
        <taxon>Flagellimonas</taxon>
    </lineage>
</organism>
<dbReference type="Proteomes" id="UP001330184">
    <property type="component" value="Chromosome"/>
</dbReference>
<evidence type="ECO:0000256" key="1">
    <source>
        <dbReference type="SAM" id="SignalP"/>
    </source>
</evidence>
<evidence type="ECO:0000313" key="3">
    <source>
        <dbReference type="Proteomes" id="UP001330184"/>
    </source>
</evidence>
<gene>
    <name evidence="2" type="ORF">MACH07_06300</name>
</gene>
<name>A0AA48HGH0_9FLAO</name>